<accession>A0A133V6H0</accession>
<keyword evidence="5" id="KW-0808">Transferase</keyword>
<evidence type="ECO:0000313" key="9">
    <source>
        <dbReference type="EMBL" id="KXB02034.1"/>
    </source>
</evidence>
<comment type="caution">
    <text evidence="9">The sequence shown here is derived from an EMBL/GenBank/DDBJ whole genome shotgun (WGS) entry which is preliminary data.</text>
</comment>
<comment type="similarity">
    <text evidence="2">Belongs to the EPSP synthase family.</text>
</comment>
<dbReference type="EMBL" id="LHXX01000028">
    <property type="protein sequence ID" value="KXB02034.1"/>
    <property type="molecule type" value="Genomic_DNA"/>
</dbReference>
<evidence type="ECO:0000256" key="7">
    <source>
        <dbReference type="ARBA" id="ARBA00044633"/>
    </source>
</evidence>
<keyword evidence="4" id="KW-0028">Amino-acid biosynthesis</keyword>
<sequence>MDLVVVPSERLSGEISPAPSKFYTQFASATAFFAEGKSTIESPLQVSDTRALVHVLEEMGAEVKRTQDKWSIWGVEGNPTPKCQAIDAKKSTMNLSLMTSLASLAPYTMVVTCSHRLRTIPMPSLINALQRLGVDLHSTKRDESPPFVIFGRELKGGKVSLDKNMDPYFLPAFLLLAPIAENRVELVLRPRFKGCLLDMAVEILKEGGIEVSVTQRRLRVSSGGFEPLHVRPPLDMVSIAPYITAALLTNSKLKISKISEAENASSFITLFKKIGVEAEKTSESVTFSPSQNFGGKKISLKNFPELLPFVSVLACSAPGKTRILGAKRARKMKSDRITAMAEGLKRMGAEIIEHDDGLTIEGPADLKGGVVDGHDDDAVVAALGVAGLAAEGKTTVKNRAEALHESYPRFVSIFRDLGGEMSYEV</sequence>
<dbReference type="Gene3D" id="3.65.10.10">
    <property type="entry name" value="Enolpyruvate transferase domain"/>
    <property type="match status" value="2"/>
</dbReference>
<organism evidence="9 10">
    <name type="scientific">candidate division MSBL1 archaeon SCGC-AAA261D19</name>
    <dbReference type="NCBI Taxonomy" id="1698273"/>
    <lineage>
        <taxon>Archaea</taxon>
        <taxon>Methanobacteriati</taxon>
        <taxon>Methanobacteriota</taxon>
        <taxon>candidate division MSBL1</taxon>
    </lineage>
</organism>
<dbReference type="UniPathway" id="UPA00053">
    <property type="reaction ID" value="UER00089"/>
</dbReference>
<dbReference type="InterPro" id="IPR036968">
    <property type="entry name" value="Enolpyruvate_Tfrase_sf"/>
</dbReference>
<dbReference type="EC" id="2.5.1.19" evidence="3"/>
<gene>
    <name evidence="9" type="ORF">AKJ43_02640</name>
</gene>
<dbReference type="GO" id="GO:0009073">
    <property type="term" value="P:aromatic amino acid family biosynthetic process"/>
    <property type="evidence" value="ECO:0007669"/>
    <property type="project" value="UniProtKB-KW"/>
</dbReference>
<keyword evidence="10" id="KW-1185">Reference proteome</keyword>
<evidence type="ECO:0000256" key="1">
    <source>
        <dbReference type="ARBA" id="ARBA00004811"/>
    </source>
</evidence>
<comment type="pathway">
    <text evidence="1">Metabolic intermediate biosynthesis; chorismate biosynthesis; chorismate from D-erythrose 4-phosphate and phosphoenolpyruvate: step 6/7.</text>
</comment>
<keyword evidence="6" id="KW-0057">Aromatic amino acid biosynthesis</keyword>
<evidence type="ECO:0000256" key="4">
    <source>
        <dbReference type="ARBA" id="ARBA00022605"/>
    </source>
</evidence>
<dbReference type="InterPro" id="IPR006264">
    <property type="entry name" value="EPSP_synthase"/>
</dbReference>
<proteinExistence type="inferred from homology"/>
<dbReference type="PIRSF" id="PIRSF000505">
    <property type="entry name" value="EPSPS"/>
    <property type="match status" value="1"/>
</dbReference>
<dbReference type="Pfam" id="PF00275">
    <property type="entry name" value="EPSP_synthase"/>
    <property type="match status" value="1"/>
</dbReference>
<dbReference type="InterPro" id="IPR001986">
    <property type="entry name" value="Enolpyruvate_Tfrase_dom"/>
</dbReference>
<dbReference type="PANTHER" id="PTHR21090">
    <property type="entry name" value="AROM/DEHYDROQUINATE SYNTHASE"/>
    <property type="match status" value="1"/>
</dbReference>
<evidence type="ECO:0000313" key="10">
    <source>
        <dbReference type="Proteomes" id="UP000070400"/>
    </source>
</evidence>
<comment type="catalytic activity">
    <reaction evidence="7">
        <text>3-phosphoshikimate + phosphoenolpyruvate = 5-O-(1-carboxyvinyl)-3-phosphoshikimate + phosphate</text>
        <dbReference type="Rhea" id="RHEA:21256"/>
        <dbReference type="ChEBI" id="CHEBI:43474"/>
        <dbReference type="ChEBI" id="CHEBI:57701"/>
        <dbReference type="ChEBI" id="CHEBI:58702"/>
        <dbReference type="ChEBI" id="CHEBI:145989"/>
        <dbReference type="EC" id="2.5.1.19"/>
    </reaction>
    <physiologicalReaction direction="left-to-right" evidence="7">
        <dbReference type="Rhea" id="RHEA:21257"/>
    </physiologicalReaction>
</comment>
<protein>
    <recommendedName>
        <fullName evidence="3">3-phosphoshikimate 1-carboxyvinyltransferase</fullName>
        <ecNumber evidence="3">2.5.1.19</ecNumber>
    </recommendedName>
</protein>
<dbReference type="SUPFAM" id="SSF55205">
    <property type="entry name" value="EPT/RTPC-like"/>
    <property type="match status" value="1"/>
</dbReference>
<dbReference type="GO" id="GO:0008652">
    <property type="term" value="P:amino acid biosynthetic process"/>
    <property type="evidence" value="ECO:0007669"/>
    <property type="project" value="UniProtKB-KW"/>
</dbReference>
<evidence type="ECO:0000256" key="2">
    <source>
        <dbReference type="ARBA" id="ARBA00009948"/>
    </source>
</evidence>
<evidence type="ECO:0000259" key="8">
    <source>
        <dbReference type="Pfam" id="PF00275"/>
    </source>
</evidence>
<dbReference type="GO" id="GO:0003866">
    <property type="term" value="F:3-phosphoshikimate 1-carboxyvinyltransferase activity"/>
    <property type="evidence" value="ECO:0007669"/>
    <property type="project" value="UniProtKB-EC"/>
</dbReference>
<feature type="domain" description="Enolpyruvate transferase" evidence="8">
    <location>
        <begin position="7"/>
        <end position="412"/>
    </location>
</feature>
<dbReference type="PANTHER" id="PTHR21090:SF5">
    <property type="entry name" value="PENTAFUNCTIONAL AROM POLYPEPTIDE"/>
    <property type="match status" value="1"/>
</dbReference>
<dbReference type="AlphaFoldDB" id="A0A133V6H0"/>
<dbReference type="GO" id="GO:0009423">
    <property type="term" value="P:chorismate biosynthetic process"/>
    <property type="evidence" value="ECO:0007669"/>
    <property type="project" value="UniProtKB-UniPathway"/>
</dbReference>
<name>A0A133V6H0_9EURY</name>
<evidence type="ECO:0000256" key="6">
    <source>
        <dbReference type="ARBA" id="ARBA00023141"/>
    </source>
</evidence>
<dbReference type="Proteomes" id="UP000070400">
    <property type="component" value="Unassembled WGS sequence"/>
</dbReference>
<reference evidence="9 10" key="1">
    <citation type="journal article" date="2016" name="Sci. Rep.">
        <title>Metabolic traits of an uncultured archaeal lineage -MSBL1- from brine pools of the Red Sea.</title>
        <authorList>
            <person name="Mwirichia R."/>
            <person name="Alam I."/>
            <person name="Rashid M."/>
            <person name="Vinu M."/>
            <person name="Ba-Alawi W."/>
            <person name="Anthony Kamau A."/>
            <person name="Kamanda Ngugi D."/>
            <person name="Goker M."/>
            <person name="Klenk H.P."/>
            <person name="Bajic V."/>
            <person name="Stingl U."/>
        </authorList>
    </citation>
    <scope>NUCLEOTIDE SEQUENCE [LARGE SCALE GENOMIC DNA]</scope>
    <source>
        <strain evidence="9">SCGC-AAA261D19</strain>
    </source>
</reference>
<evidence type="ECO:0000256" key="3">
    <source>
        <dbReference type="ARBA" id="ARBA00012450"/>
    </source>
</evidence>
<dbReference type="InterPro" id="IPR013792">
    <property type="entry name" value="RNA3'P_cycl/enolpyr_Trfase_a/b"/>
</dbReference>
<evidence type="ECO:0000256" key="5">
    <source>
        <dbReference type="ARBA" id="ARBA00022679"/>
    </source>
</evidence>